<dbReference type="InterPro" id="IPR041802">
    <property type="entry name" value="MPP_YfcE"/>
</dbReference>
<sequence>MRALVISDIHGSSQATEKALNYFEKLHCQSIFLLGDLLYHGPRNPLPGGHDPAGVAKLLNSFKDKIVAVRGNCDAEVDQMMLEFPCLSDSSMIYDNEMRLFMSHGHLFPPEFFLHYKAEAYFSGHTHIFTATQNQDGVYLLNPGSISLPKGGNPPTFGFYESGKFQVLHLDTGKVLAQIELKKE</sequence>
<feature type="domain" description="Calcineurin-like phosphoesterase" evidence="3">
    <location>
        <begin position="1"/>
        <end position="160"/>
    </location>
</feature>
<dbReference type="NCBIfam" id="NF006988">
    <property type="entry name" value="PRK09453.1"/>
    <property type="match status" value="1"/>
</dbReference>
<dbReference type="NCBIfam" id="TIGR00040">
    <property type="entry name" value="yfcE"/>
    <property type="match status" value="1"/>
</dbReference>
<dbReference type="Pfam" id="PF12850">
    <property type="entry name" value="Metallophos_2"/>
    <property type="match status" value="1"/>
</dbReference>
<proteinExistence type="inferred from homology"/>
<dbReference type="EC" id="3.1.4.-" evidence="2"/>
<dbReference type="PANTHER" id="PTHR11124">
    <property type="entry name" value="VACUOLAR SORTING PROTEIN VPS29"/>
    <property type="match status" value="1"/>
</dbReference>
<name>A0ABX5LIK1_9BACT</name>
<protein>
    <recommendedName>
        <fullName evidence="2">Phosphoesterase</fullName>
        <ecNumber evidence="2">3.1.4.-</ecNumber>
    </recommendedName>
</protein>
<organism evidence="4 5">
    <name type="scientific">Hallerella porci</name>
    <dbReference type="NCBI Taxonomy" id="1945871"/>
    <lineage>
        <taxon>Bacteria</taxon>
        <taxon>Pseudomonadati</taxon>
        <taxon>Fibrobacterota</taxon>
        <taxon>Fibrobacteria</taxon>
        <taxon>Fibrobacterales</taxon>
        <taxon>Fibrobacteraceae</taxon>
        <taxon>Hallerella</taxon>
    </lineage>
</organism>
<evidence type="ECO:0000313" key="4">
    <source>
        <dbReference type="EMBL" id="PWK93646.1"/>
    </source>
</evidence>
<keyword evidence="5" id="KW-1185">Reference proteome</keyword>
<evidence type="ECO:0000256" key="2">
    <source>
        <dbReference type="RuleBase" id="RU362039"/>
    </source>
</evidence>
<dbReference type="Proteomes" id="UP000245523">
    <property type="component" value="Unassembled WGS sequence"/>
</dbReference>
<dbReference type="InterPro" id="IPR029052">
    <property type="entry name" value="Metallo-depent_PP-like"/>
</dbReference>
<dbReference type="InterPro" id="IPR024654">
    <property type="entry name" value="Calcineurin-like_PHP_lpxH"/>
</dbReference>
<evidence type="ECO:0000256" key="1">
    <source>
        <dbReference type="ARBA" id="ARBA00008950"/>
    </source>
</evidence>
<evidence type="ECO:0000259" key="3">
    <source>
        <dbReference type="Pfam" id="PF12850"/>
    </source>
</evidence>
<dbReference type="RefSeq" id="WP_106197812.1">
    <property type="nucleotide sequence ID" value="NZ_JAXEIU010000034.1"/>
</dbReference>
<evidence type="ECO:0000313" key="5">
    <source>
        <dbReference type="Proteomes" id="UP000245523"/>
    </source>
</evidence>
<comment type="caution">
    <text evidence="4">The sequence shown here is derived from an EMBL/GenBank/DDBJ whole genome shotgun (WGS) entry which is preliminary data.</text>
</comment>
<dbReference type="Gene3D" id="3.60.21.10">
    <property type="match status" value="1"/>
</dbReference>
<dbReference type="InterPro" id="IPR000979">
    <property type="entry name" value="Phosphodiesterase_MJ0936/Vps29"/>
</dbReference>
<dbReference type="EMBL" id="QGHD01000026">
    <property type="protein sequence ID" value="PWK93646.1"/>
    <property type="molecule type" value="Genomic_DNA"/>
</dbReference>
<reference evidence="4 5" key="1">
    <citation type="submission" date="2018-05" db="EMBL/GenBank/DDBJ databases">
        <title>Animal gut microbial communities from fecal samples from Wisconsin, USA.</title>
        <authorList>
            <person name="Neumann A."/>
        </authorList>
    </citation>
    <scope>NUCLEOTIDE SEQUENCE [LARGE SCALE GENOMIC DNA]</scope>
    <source>
        <strain evidence="4 5">UWS4</strain>
    </source>
</reference>
<keyword evidence="2" id="KW-0479">Metal-binding</keyword>
<accession>A0ABX5LIK1</accession>
<dbReference type="SUPFAM" id="SSF56300">
    <property type="entry name" value="Metallo-dependent phosphatases"/>
    <property type="match status" value="1"/>
</dbReference>
<gene>
    <name evidence="4" type="ORF">B0H50_1269</name>
</gene>
<comment type="cofactor">
    <cofactor evidence="2">
        <name>a divalent metal cation</name>
        <dbReference type="ChEBI" id="CHEBI:60240"/>
    </cofactor>
</comment>
<comment type="similarity">
    <text evidence="1 2">Belongs to the metallophosphoesterase superfamily. YfcE family.</text>
</comment>
<dbReference type="CDD" id="cd00841">
    <property type="entry name" value="MPP_YfcE"/>
    <property type="match status" value="1"/>
</dbReference>